<sequence>MEIASFTHITERLPGLTCPDVAPLDLTVGGQYLLLDMAQDMLLPALIHADRSLPGWAVEPLLSGTDQQHLASVGPHLAALPENSSSLTDILQRLPEKPLGLVVRLRDGVTWNAMVGHCRHRLWVSGPDGRPVLFRWFDPRGLRALLTGLSATQRDALTGPFAALIWHGGYGWYQWSRTDDGAPWCESSVALSIDAQALERVAQERLWDRAFMLADKYARYFSAPFSQAAAQIVDLLSVARQFGYAVAGHQERWLREYLRQGEFWLVPHVNALLKASDIPLAQRLRALEAQPLPGAKS</sequence>
<evidence type="ECO:0000313" key="2">
    <source>
        <dbReference type="EMBL" id="NWC37427.1"/>
    </source>
</evidence>
<dbReference type="AlphaFoldDB" id="A0A7Y7YJ00"/>
<dbReference type="InterPro" id="IPR025391">
    <property type="entry name" value="DUF4123"/>
</dbReference>
<reference evidence="2 3" key="1">
    <citation type="submission" date="2020-04" db="EMBL/GenBank/DDBJ databases">
        <title>Molecular characterization of pseudomonads from Agaricus bisporus reveal novel blotch 2 pathogens in Western Europe.</title>
        <authorList>
            <person name="Taparia T."/>
            <person name="Krijger M."/>
            <person name="Haynes E."/>
            <person name="Elpinstone J.G."/>
            <person name="Noble R."/>
            <person name="Van Der Wolf J."/>
        </authorList>
    </citation>
    <scope>NUCLEOTIDE SEQUENCE [LARGE SCALE GENOMIC DNA]</scope>
    <source>
        <strain evidence="2 3">IPO3737</strain>
    </source>
</reference>
<evidence type="ECO:0000313" key="3">
    <source>
        <dbReference type="Proteomes" id="UP000520592"/>
    </source>
</evidence>
<proteinExistence type="predicted"/>
<protein>
    <submittedName>
        <fullName evidence="2">DUF4123 domain-containing protein</fullName>
    </submittedName>
</protein>
<organism evidence="2 3">
    <name type="scientific">Pseudomonas gingeri</name>
    <dbReference type="NCBI Taxonomy" id="117681"/>
    <lineage>
        <taxon>Bacteria</taxon>
        <taxon>Pseudomonadati</taxon>
        <taxon>Pseudomonadota</taxon>
        <taxon>Gammaproteobacteria</taxon>
        <taxon>Pseudomonadales</taxon>
        <taxon>Pseudomonadaceae</taxon>
        <taxon>Pseudomonas</taxon>
    </lineage>
</organism>
<dbReference type="Pfam" id="PF13503">
    <property type="entry name" value="DUF4123"/>
    <property type="match status" value="1"/>
</dbReference>
<feature type="domain" description="DUF4123" evidence="1">
    <location>
        <begin position="32"/>
        <end position="155"/>
    </location>
</feature>
<gene>
    <name evidence="2" type="ORF">HX876_34310</name>
</gene>
<dbReference type="EMBL" id="JACAQD010000075">
    <property type="protein sequence ID" value="NWC37427.1"/>
    <property type="molecule type" value="Genomic_DNA"/>
</dbReference>
<dbReference type="Proteomes" id="UP000520592">
    <property type="component" value="Unassembled WGS sequence"/>
</dbReference>
<evidence type="ECO:0000259" key="1">
    <source>
        <dbReference type="Pfam" id="PF13503"/>
    </source>
</evidence>
<dbReference type="RefSeq" id="WP_177058835.1">
    <property type="nucleotide sequence ID" value="NZ_JACAPS010000021.1"/>
</dbReference>
<accession>A0A7Y7YJ00</accession>
<name>A0A7Y7YJ00_9PSED</name>
<comment type="caution">
    <text evidence="2">The sequence shown here is derived from an EMBL/GenBank/DDBJ whole genome shotgun (WGS) entry which is preliminary data.</text>
</comment>